<comment type="similarity">
    <text evidence="2">Belongs to the tRNA methyltransferase O family.</text>
</comment>
<organism evidence="4 6">
    <name type="scientific">Ignatzschineria cameli</name>
    <dbReference type="NCBI Taxonomy" id="2182793"/>
    <lineage>
        <taxon>Bacteria</taxon>
        <taxon>Pseudomonadati</taxon>
        <taxon>Pseudomonadota</taxon>
        <taxon>Gammaproteobacteria</taxon>
        <taxon>Cardiobacteriales</taxon>
        <taxon>Ignatzschineriaceae</taxon>
        <taxon>Ignatzschineria</taxon>
    </lineage>
</organism>
<feature type="domain" description="TsaA-like" evidence="3">
    <location>
        <begin position="31"/>
        <end position="169"/>
    </location>
</feature>
<evidence type="ECO:0000313" key="6">
    <source>
        <dbReference type="Proteomes" id="UP000245059"/>
    </source>
</evidence>
<dbReference type="SUPFAM" id="SSF118196">
    <property type="entry name" value="YaeB-like"/>
    <property type="match status" value="1"/>
</dbReference>
<dbReference type="OrthoDB" id="9804309at2"/>
<comment type="caution">
    <text evidence="4">The sequence shown here is derived from an EMBL/GenBank/DDBJ whole genome shotgun (WGS) entry which is preliminary data.</text>
</comment>
<dbReference type="InterPro" id="IPR023370">
    <property type="entry name" value="TrmO-like_N"/>
</dbReference>
<dbReference type="PROSITE" id="PS01318">
    <property type="entry name" value="TSAA_1"/>
    <property type="match status" value="1"/>
</dbReference>
<keyword evidence="1" id="KW-0949">S-adenosyl-L-methionine</keyword>
<sequence length="290" mass="32722">MAHEKSADSEQREKDLAWDLESWRRENSRSITPIAWMESCFPEKFGVPRQAGIVPAATGVIHLIPPFNHETYLTGLELSSHLWITFGFHQNEWRGRATVRPQRLGGNARMGVFATRSSFRPNGLGLSAVKIERIDQAAGKIEVSGHDLVEKTPIYCIKPYIPFADAIAEAKSDFALSPPERYPVLFTPEAEATLQLILPLAPDLKKLIEEVISQNPLPQFHHDFSRIYGVELQYWNIQFQKIDLTQEALLSKSEQAALKSWNASNNQSNSEMIGFRVIKINIAKDKIGDT</sequence>
<dbReference type="PROSITE" id="PS51668">
    <property type="entry name" value="TSAA_2"/>
    <property type="match status" value="1"/>
</dbReference>
<dbReference type="EMBL" id="QEWV01000011">
    <property type="protein sequence ID" value="PWD90061.1"/>
    <property type="molecule type" value="Genomic_DNA"/>
</dbReference>
<dbReference type="PANTHER" id="PTHR12818:SF0">
    <property type="entry name" value="TRNA (ADENINE(37)-N6)-METHYLTRANSFERASE"/>
    <property type="match status" value="1"/>
</dbReference>
<reference evidence="6 7" key="2">
    <citation type="submission" date="2018-05" db="EMBL/GenBank/DDBJ databases">
        <title>Ignatzschineria dubaiensis sp. nov., isolated from necrotic foot tissues of dromedaries (Camelus dromedarius) and associated maggots in Dubai, United Arab Emirates.</title>
        <authorList>
            <person name="Tsang C.C."/>
            <person name="Tang J.Y.M."/>
            <person name="Fong J.Y.H."/>
            <person name="Kinne J."/>
            <person name="Lee H.H."/>
            <person name="Joseph M."/>
            <person name="Jose S."/>
            <person name="Schuster R.K."/>
            <person name="Tang Y."/>
            <person name="Sivakumar S."/>
            <person name="Chen J.H.K."/>
            <person name="Teng J.L.L."/>
            <person name="Lau S.K.P."/>
            <person name="Wernery U."/>
            <person name="Woo P.C.Y."/>
        </authorList>
    </citation>
    <scope>NUCLEOTIDE SEQUENCE [LARGE SCALE GENOMIC DNA]</scope>
    <source>
        <strain evidence="6">UAE-HKU57</strain>
        <strain evidence="7">UAE-HKU58</strain>
    </source>
</reference>
<accession>A0A2U2AKP8</accession>
<dbReference type="CDD" id="cd09281">
    <property type="entry name" value="UPF0066"/>
    <property type="match status" value="1"/>
</dbReference>
<dbReference type="InterPro" id="IPR036413">
    <property type="entry name" value="YaeB-like_sf"/>
</dbReference>
<dbReference type="RefSeq" id="WP_109202235.1">
    <property type="nucleotide sequence ID" value="NZ_QEWS01000009.1"/>
</dbReference>
<dbReference type="InterPro" id="IPR036414">
    <property type="entry name" value="YaeB_N_sf"/>
</dbReference>
<dbReference type="Pfam" id="PF18389">
    <property type="entry name" value="TrmO_C"/>
    <property type="match status" value="1"/>
</dbReference>
<protein>
    <submittedName>
        <fullName evidence="4">tRNA (N6-threonylcarbamoyladenosine(37)-N6)-methyltransferase TrmO</fullName>
    </submittedName>
</protein>
<dbReference type="InterPro" id="IPR041369">
    <property type="entry name" value="TrmO_C"/>
</dbReference>
<evidence type="ECO:0000256" key="2">
    <source>
        <dbReference type="ARBA" id="ARBA00033753"/>
    </source>
</evidence>
<keyword evidence="4" id="KW-0489">Methyltransferase</keyword>
<dbReference type="PANTHER" id="PTHR12818">
    <property type="entry name" value="TRNA (ADENINE(37)-N6)-METHYLTRANSFERASE"/>
    <property type="match status" value="1"/>
</dbReference>
<gene>
    <name evidence="4" type="primary">tsaA</name>
    <name evidence="4" type="ORF">DC077_09530</name>
    <name evidence="5" type="ORF">DC078_09130</name>
</gene>
<dbReference type="AlphaFoldDB" id="A0A2U2AKP8"/>
<dbReference type="GO" id="GO:0032259">
    <property type="term" value="P:methylation"/>
    <property type="evidence" value="ECO:0007669"/>
    <property type="project" value="UniProtKB-KW"/>
</dbReference>
<dbReference type="Pfam" id="PF01980">
    <property type="entry name" value="TrmO_N"/>
    <property type="match status" value="1"/>
</dbReference>
<proteinExistence type="inferred from homology"/>
<evidence type="ECO:0000256" key="1">
    <source>
        <dbReference type="ARBA" id="ARBA00022691"/>
    </source>
</evidence>
<evidence type="ECO:0000259" key="3">
    <source>
        <dbReference type="PROSITE" id="PS51668"/>
    </source>
</evidence>
<evidence type="ECO:0000313" key="4">
    <source>
        <dbReference type="EMBL" id="PWD83582.1"/>
    </source>
</evidence>
<evidence type="ECO:0000313" key="5">
    <source>
        <dbReference type="EMBL" id="PWD90061.1"/>
    </source>
</evidence>
<reference evidence="4" key="1">
    <citation type="journal article" date="2018" name="Genome Announc.">
        <title>Ignatzschineria cameli sp. nov., isolated from necrotic foot tissue of dromedaries (Camelus dromedarius) and associated maggots (Wohlfahrtia species) in Dubai.</title>
        <authorList>
            <person name="Tsang C.C."/>
            <person name="Tang J.Y."/>
            <person name="Fong J.Y."/>
            <person name="Kinne J."/>
            <person name="Lee H.H."/>
            <person name="Joseph M."/>
            <person name="Jose S."/>
            <person name="Schuster R.K."/>
            <person name="Tang Y."/>
            <person name="Sivakumar S."/>
            <person name="Chen J.H."/>
            <person name="Teng J.L."/>
            <person name="Lau S.K."/>
            <person name="Wernery U."/>
            <person name="Woo P.C."/>
        </authorList>
    </citation>
    <scope>NUCLEOTIDE SEQUENCE</scope>
    <source>
        <strain evidence="4">UAE-HKU57</strain>
        <strain evidence="5">UAE-HKU58</strain>
    </source>
</reference>
<name>A0A2U2AKP8_9GAMM</name>
<evidence type="ECO:0000313" key="7">
    <source>
        <dbReference type="Proteomes" id="UP000245217"/>
    </source>
</evidence>
<dbReference type="GO" id="GO:0089715">
    <property type="term" value="F:tRNA (L-threonylcarbamoyladenosine(37)-C2) methyltransferase activity"/>
    <property type="evidence" value="ECO:0007669"/>
    <property type="project" value="TreeGrafter"/>
</dbReference>
<keyword evidence="4" id="KW-0808">Transferase</keyword>
<dbReference type="InterPro" id="IPR040372">
    <property type="entry name" value="YaeB-like"/>
</dbReference>
<dbReference type="Gene3D" id="3.30.2310.10">
    <property type="entry name" value="YaeB-like"/>
    <property type="match status" value="1"/>
</dbReference>
<dbReference type="Gene3D" id="2.40.30.70">
    <property type="entry name" value="YaeB-like"/>
    <property type="match status" value="1"/>
</dbReference>
<keyword evidence="7" id="KW-1185">Reference proteome</keyword>
<dbReference type="Proteomes" id="UP000245217">
    <property type="component" value="Unassembled WGS sequence"/>
</dbReference>
<dbReference type="Proteomes" id="UP000245059">
    <property type="component" value="Unassembled WGS sequence"/>
</dbReference>
<dbReference type="InterPro" id="IPR023368">
    <property type="entry name" value="UPF0066_cons_site"/>
</dbReference>
<dbReference type="NCBIfam" id="TIGR00104">
    <property type="entry name" value="tRNA_TsaA"/>
    <property type="match status" value="1"/>
</dbReference>
<dbReference type="EMBL" id="QEWW01000010">
    <property type="protein sequence ID" value="PWD83582.1"/>
    <property type="molecule type" value="Genomic_DNA"/>
</dbReference>